<dbReference type="EMBL" id="FUEG01000010">
    <property type="protein sequence ID" value="SJL08928.1"/>
    <property type="molecule type" value="Genomic_DNA"/>
</dbReference>
<evidence type="ECO:0000313" key="2">
    <source>
        <dbReference type="Proteomes" id="UP000219338"/>
    </source>
</evidence>
<name>A0A284RJI9_ARMOS</name>
<accession>A0A284RJI9</accession>
<organism evidence="1 2">
    <name type="scientific">Armillaria ostoyae</name>
    <name type="common">Armillaria root rot fungus</name>
    <dbReference type="NCBI Taxonomy" id="47428"/>
    <lineage>
        <taxon>Eukaryota</taxon>
        <taxon>Fungi</taxon>
        <taxon>Dikarya</taxon>
        <taxon>Basidiomycota</taxon>
        <taxon>Agaricomycotina</taxon>
        <taxon>Agaricomycetes</taxon>
        <taxon>Agaricomycetidae</taxon>
        <taxon>Agaricales</taxon>
        <taxon>Marasmiineae</taxon>
        <taxon>Physalacriaceae</taxon>
        <taxon>Armillaria</taxon>
    </lineage>
</organism>
<proteinExistence type="predicted"/>
<dbReference type="AlphaFoldDB" id="A0A284RJI9"/>
<gene>
    <name evidence="1" type="ORF">ARMOST_12303</name>
</gene>
<reference evidence="2" key="1">
    <citation type="journal article" date="2017" name="Nat. Ecol. Evol.">
        <title>Genome expansion and lineage-specific genetic innovations in the forest pathogenic fungi Armillaria.</title>
        <authorList>
            <person name="Sipos G."/>
            <person name="Prasanna A.N."/>
            <person name="Walter M.C."/>
            <person name="O'Connor E."/>
            <person name="Balint B."/>
            <person name="Krizsan K."/>
            <person name="Kiss B."/>
            <person name="Hess J."/>
            <person name="Varga T."/>
            <person name="Slot J."/>
            <person name="Riley R."/>
            <person name="Boka B."/>
            <person name="Rigling D."/>
            <person name="Barry K."/>
            <person name="Lee J."/>
            <person name="Mihaltcheva S."/>
            <person name="LaButti K."/>
            <person name="Lipzen A."/>
            <person name="Waldron R."/>
            <person name="Moloney N.M."/>
            <person name="Sperisen C."/>
            <person name="Kredics L."/>
            <person name="Vagvoelgyi C."/>
            <person name="Patrignani A."/>
            <person name="Fitzpatrick D."/>
            <person name="Nagy I."/>
            <person name="Doyle S."/>
            <person name="Anderson J.B."/>
            <person name="Grigoriev I.V."/>
            <person name="Gueldener U."/>
            <person name="Muensterkoetter M."/>
            <person name="Nagy L.G."/>
        </authorList>
    </citation>
    <scope>NUCLEOTIDE SEQUENCE [LARGE SCALE GENOMIC DNA]</scope>
    <source>
        <strain evidence="2">C18/9</strain>
    </source>
</reference>
<dbReference type="OrthoDB" id="10451709at2759"/>
<dbReference type="Proteomes" id="UP000219338">
    <property type="component" value="Unassembled WGS sequence"/>
</dbReference>
<evidence type="ECO:0000313" key="1">
    <source>
        <dbReference type="EMBL" id="SJL08928.1"/>
    </source>
</evidence>
<sequence length="203" mass="23123">MAVVNKSRRSYKIRPSLNEDVKQPVAVKLDDVVDPPPSLRLSIYLPALKAFVTTVLLRPTNKILTVLKDAADGYQTPHGSPPQMYDHILPLLNCSRSVCEGGRSIRLIWLSSSARPPEPSTKPFGELIKVLVLVLVRKWKERWVRRPVDGWRYEQIGVDGRLERKSRIDVWSYGRLQHTPPQRKMDVRGASRWIQVGRVKASG</sequence>
<keyword evidence="2" id="KW-1185">Reference proteome</keyword>
<protein>
    <submittedName>
        <fullName evidence="1">Uncharacterized protein</fullName>
    </submittedName>
</protein>